<dbReference type="Proteomes" id="UP000515908">
    <property type="component" value="Chromosome 01"/>
</dbReference>
<protein>
    <submittedName>
        <fullName evidence="2">Uncharacterized protein</fullName>
    </submittedName>
</protein>
<dbReference type="InterPro" id="IPR028110">
    <property type="entry name" value="TMEM254"/>
</dbReference>
<keyword evidence="1" id="KW-1133">Transmembrane helix</keyword>
<evidence type="ECO:0000313" key="2">
    <source>
        <dbReference type="EMBL" id="CAD2212804.1"/>
    </source>
</evidence>
<keyword evidence="1" id="KW-0472">Membrane</keyword>
<keyword evidence="3" id="KW-1185">Reference proteome</keyword>
<feature type="transmembrane region" description="Helical" evidence="1">
    <location>
        <begin position="17"/>
        <end position="36"/>
    </location>
</feature>
<dbReference type="Pfam" id="PF14934">
    <property type="entry name" value="TMEM254"/>
    <property type="match status" value="1"/>
</dbReference>
<name>A0A7G2C0G1_9TRYP</name>
<proteinExistence type="predicted"/>
<reference evidence="2 3" key="1">
    <citation type="submission" date="2020-08" db="EMBL/GenBank/DDBJ databases">
        <authorList>
            <person name="Newling K."/>
            <person name="Davey J."/>
            <person name="Forrester S."/>
        </authorList>
    </citation>
    <scope>NUCLEOTIDE SEQUENCE [LARGE SCALE GENOMIC DNA]</scope>
    <source>
        <strain evidence="3">Crithidia deanei Carvalho (ATCC PRA-265)</strain>
    </source>
</reference>
<sequence length="181" mass="20703">MTTQPEKRLAYNAPHQVFYPTVFFFLLFIYIMLVSVPGKDGKHLRVPPYLLRMEAVIPTLPVDSTSRSLVELGYEVCSFFEREIADHFFTLGLFIFRSRDNMMVVLILAFLIHCFEMGIAYRICRSCKATLPVMALYLLGTALGGFTQVFALQDARKAYLETAVVQAKEEGEKTRVEKKND</sequence>
<evidence type="ECO:0000313" key="3">
    <source>
        <dbReference type="Proteomes" id="UP000515908"/>
    </source>
</evidence>
<keyword evidence="1" id="KW-0812">Transmembrane</keyword>
<feature type="transmembrane region" description="Helical" evidence="1">
    <location>
        <begin position="103"/>
        <end position="123"/>
    </location>
</feature>
<dbReference type="OrthoDB" id="262994at2759"/>
<organism evidence="2 3">
    <name type="scientific">Angomonas deanei</name>
    <dbReference type="NCBI Taxonomy" id="59799"/>
    <lineage>
        <taxon>Eukaryota</taxon>
        <taxon>Discoba</taxon>
        <taxon>Euglenozoa</taxon>
        <taxon>Kinetoplastea</taxon>
        <taxon>Metakinetoplastina</taxon>
        <taxon>Trypanosomatida</taxon>
        <taxon>Trypanosomatidae</taxon>
        <taxon>Strigomonadinae</taxon>
        <taxon>Angomonas</taxon>
    </lineage>
</organism>
<dbReference type="EMBL" id="LR877145">
    <property type="protein sequence ID" value="CAD2212804.1"/>
    <property type="molecule type" value="Genomic_DNA"/>
</dbReference>
<gene>
    <name evidence="2" type="ORF">ADEAN_000021600</name>
</gene>
<evidence type="ECO:0000256" key="1">
    <source>
        <dbReference type="SAM" id="Phobius"/>
    </source>
</evidence>
<dbReference type="VEuPathDB" id="TriTrypDB:ADEAN_000021600"/>
<accession>A0A7G2C0G1</accession>
<dbReference type="AlphaFoldDB" id="A0A7G2C0G1"/>
<feature type="transmembrane region" description="Helical" evidence="1">
    <location>
        <begin position="129"/>
        <end position="152"/>
    </location>
</feature>